<evidence type="ECO:0000313" key="3">
    <source>
        <dbReference type="Proteomes" id="UP000284219"/>
    </source>
</evidence>
<dbReference type="Gene3D" id="1.20.120.330">
    <property type="entry name" value="Nucleotidyltransferases domain 2"/>
    <property type="match status" value="1"/>
</dbReference>
<organism evidence="2 3">
    <name type="scientific">Ammoniphilus oxalaticus</name>
    <dbReference type="NCBI Taxonomy" id="66863"/>
    <lineage>
        <taxon>Bacteria</taxon>
        <taxon>Bacillati</taxon>
        <taxon>Bacillota</taxon>
        <taxon>Bacilli</taxon>
        <taxon>Bacillales</taxon>
        <taxon>Paenibacillaceae</taxon>
        <taxon>Aneurinibacillus group</taxon>
        <taxon>Ammoniphilus</taxon>
    </lineage>
</organism>
<sequence>MSHRYVVIELEREAVHSERIFVEFTKIVHLYSEAKQLLKKGYFLDSLHRVHQSLQHMARLTVLEVGQQPDMLLWKQVKVIDSSVYKLYEELSTSKEPLDKRIELFLLALDFLVLSKLEKGVAFLLDLLASRKEAWTIEEILTHPHINDRSFEMISILERMEKKALVRTQIIDRNGIKLKAYSQF</sequence>
<dbReference type="AlphaFoldDB" id="A0A419SD05"/>
<dbReference type="Proteomes" id="UP000284219">
    <property type="component" value="Unassembled WGS sequence"/>
</dbReference>
<name>A0A419SD05_9BACL</name>
<dbReference type="Pfam" id="PF22339">
    <property type="entry name" value="YgxA-like_sub_bind"/>
    <property type="match status" value="1"/>
</dbReference>
<reference evidence="2 3" key="1">
    <citation type="submission" date="2016-08" db="EMBL/GenBank/DDBJ databases">
        <title>Novel Firmicute Genomes.</title>
        <authorList>
            <person name="Poppleton D.I."/>
            <person name="Gribaldo S."/>
        </authorList>
    </citation>
    <scope>NUCLEOTIDE SEQUENCE [LARGE SCALE GENOMIC DNA]</scope>
    <source>
        <strain evidence="2 3">RAOx-1</strain>
    </source>
</reference>
<dbReference type="EMBL" id="MCHY01000013">
    <property type="protein sequence ID" value="RKD21009.1"/>
    <property type="molecule type" value="Genomic_DNA"/>
</dbReference>
<proteinExistence type="predicted"/>
<protein>
    <recommendedName>
        <fullName evidence="1">YgxA-like substrate binding domain-containing protein</fullName>
    </recommendedName>
</protein>
<keyword evidence="3" id="KW-1185">Reference proteome</keyword>
<dbReference type="InterPro" id="IPR054515">
    <property type="entry name" value="YgxA-like_substrate-bd"/>
</dbReference>
<evidence type="ECO:0000313" key="2">
    <source>
        <dbReference type="EMBL" id="RKD21009.1"/>
    </source>
</evidence>
<gene>
    <name evidence="2" type="ORF">BEP19_15110</name>
</gene>
<dbReference type="OrthoDB" id="2350973at2"/>
<comment type="caution">
    <text evidence="2">The sequence shown here is derived from an EMBL/GenBank/DDBJ whole genome shotgun (WGS) entry which is preliminary data.</text>
</comment>
<evidence type="ECO:0000259" key="1">
    <source>
        <dbReference type="Pfam" id="PF22339"/>
    </source>
</evidence>
<accession>A0A419SD05</accession>
<dbReference type="RefSeq" id="WP_120191075.1">
    <property type="nucleotide sequence ID" value="NZ_MCHY01000013.1"/>
</dbReference>
<feature type="domain" description="YgxA-like substrate binding" evidence="1">
    <location>
        <begin position="19"/>
        <end position="116"/>
    </location>
</feature>